<gene>
    <name evidence="2" type="ORF">GCM10010873_16540</name>
</gene>
<name>A0AA37U373_9RHOB</name>
<protein>
    <submittedName>
        <fullName evidence="2">Uncharacterized protein</fullName>
    </submittedName>
</protein>
<evidence type="ECO:0000313" key="2">
    <source>
        <dbReference type="EMBL" id="GLS86680.1"/>
    </source>
</evidence>
<dbReference type="Proteomes" id="UP001157355">
    <property type="component" value="Unassembled WGS sequence"/>
</dbReference>
<evidence type="ECO:0000256" key="1">
    <source>
        <dbReference type="SAM" id="MobiDB-lite"/>
    </source>
</evidence>
<dbReference type="EMBL" id="BSPP01000005">
    <property type="protein sequence ID" value="GLS86680.1"/>
    <property type="molecule type" value="Genomic_DNA"/>
</dbReference>
<dbReference type="AlphaFoldDB" id="A0AA37U373"/>
<accession>A0AA37U373</accession>
<reference evidence="2 3" key="1">
    <citation type="journal article" date="2014" name="Int. J. Syst. Evol. Microbiol.">
        <title>Complete genome sequence of Corynebacterium casei LMG S-19264T (=DSM 44701T), isolated from a smear-ripened cheese.</title>
        <authorList>
            <consortium name="US DOE Joint Genome Institute (JGI-PGF)"/>
            <person name="Walter F."/>
            <person name="Albersmeier A."/>
            <person name="Kalinowski J."/>
            <person name="Ruckert C."/>
        </authorList>
    </citation>
    <scope>NUCLEOTIDE SEQUENCE [LARGE SCALE GENOMIC DNA]</scope>
    <source>
        <strain evidence="2 3">NBRC 111766</strain>
    </source>
</reference>
<feature type="region of interest" description="Disordered" evidence="1">
    <location>
        <begin position="1"/>
        <end position="80"/>
    </location>
</feature>
<feature type="compositionally biased region" description="Low complexity" evidence="1">
    <location>
        <begin position="41"/>
        <end position="54"/>
    </location>
</feature>
<organism evidence="2 3">
    <name type="scientific">Cypionkella aquatica</name>
    <dbReference type="NCBI Taxonomy" id="1756042"/>
    <lineage>
        <taxon>Bacteria</taxon>
        <taxon>Pseudomonadati</taxon>
        <taxon>Pseudomonadota</taxon>
        <taxon>Alphaproteobacteria</taxon>
        <taxon>Rhodobacterales</taxon>
        <taxon>Paracoccaceae</taxon>
        <taxon>Cypionkella</taxon>
    </lineage>
</organism>
<dbReference type="RefSeq" id="WP_284324897.1">
    <property type="nucleotide sequence ID" value="NZ_BSPP01000005.1"/>
</dbReference>
<keyword evidence="3" id="KW-1185">Reference proteome</keyword>
<proteinExistence type="predicted"/>
<comment type="caution">
    <text evidence="2">The sequence shown here is derived from an EMBL/GenBank/DDBJ whole genome shotgun (WGS) entry which is preliminary data.</text>
</comment>
<evidence type="ECO:0000313" key="3">
    <source>
        <dbReference type="Proteomes" id="UP001157355"/>
    </source>
</evidence>
<sequence>MINPDHPLPASGGSYMRNADGSLTRINEEGQPIDDEGNVIDAAPADAPAEVAAPDPVPAKPTRAVRSSTAADAALTEKEV</sequence>